<dbReference type="InterPro" id="IPR012951">
    <property type="entry name" value="BBE"/>
</dbReference>
<dbReference type="InterPro" id="IPR016167">
    <property type="entry name" value="FAD-bd_PCMH_sub1"/>
</dbReference>
<evidence type="ECO:0000256" key="2">
    <source>
        <dbReference type="ARBA" id="ARBA00005466"/>
    </source>
</evidence>
<dbReference type="SUPFAM" id="SSF56176">
    <property type="entry name" value="FAD-binding/transporter-associated domain-like"/>
    <property type="match status" value="1"/>
</dbReference>
<dbReference type="InterPro" id="IPR036318">
    <property type="entry name" value="FAD-bd_PCMH-like_sf"/>
</dbReference>
<name>A0A8H3HHS7_9AGAM</name>
<evidence type="ECO:0000259" key="6">
    <source>
        <dbReference type="PROSITE" id="PS51387"/>
    </source>
</evidence>
<feature type="domain" description="FAD-binding PCMH-type" evidence="6">
    <location>
        <begin position="38"/>
        <end position="217"/>
    </location>
</feature>
<dbReference type="InterPro" id="IPR050416">
    <property type="entry name" value="FAD-linked_Oxidoreductase"/>
</dbReference>
<evidence type="ECO:0000256" key="3">
    <source>
        <dbReference type="ARBA" id="ARBA00022630"/>
    </source>
</evidence>
<comment type="caution">
    <text evidence="7">The sequence shown here is derived from an EMBL/GenBank/DDBJ whole genome shotgun (WGS) entry which is preliminary data.</text>
</comment>
<dbReference type="InterPro" id="IPR016169">
    <property type="entry name" value="FAD-bd_PCMH_sub2"/>
</dbReference>
<dbReference type="Proteomes" id="UP000663861">
    <property type="component" value="Unassembled WGS sequence"/>
</dbReference>
<dbReference type="InterPro" id="IPR006094">
    <property type="entry name" value="Oxid_FAD_bind_N"/>
</dbReference>
<dbReference type="InterPro" id="IPR016166">
    <property type="entry name" value="FAD-bd_PCMH"/>
</dbReference>
<reference evidence="7" key="1">
    <citation type="submission" date="2021-01" db="EMBL/GenBank/DDBJ databases">
        <authorList>
            <person name="Kaushik A."/>
        </authorList>
    </citation>
    <scope>NUCLEOTIDE SEQUENCE</scope>
    <source>
        <strain evidence="7">AG4-RS23</strain>
    </source>
</reference>
<keyword evidence="3" id="KW-0285">Flavoprotein</keyword>
<dbReference type="Gene3D" id="3.30.465.10">
    <property type="match status" value="1"/>
</dbReference>
<dbReference type="PANTHER" id="PTHR42973">
    <property type="entry name" value="BINDING OXIDOREDUCTASE, PUTATIVE (AFU_ORTHOLOGUE AFUA_1G17690)-RELATED"/>
    <property type="match status" value="1"/>
</dbReference>
<accession>A0A8H3HHS7</accession>
<evidence type="ECO:0000256" key="4">
    <source>
        <dbReference type="ARBA" id="ARBA00022827"/>
    </source>
</evidence>
<comment type="similarity">
    <text evidence="2">Belongs to the oxygen-dependent FAD-linked oxidoreductase family.</text>
</comment>
<dbReference type="GO" id="GO:0071949">
    <property type="term" value="F:FAD binding"/>
    <property type="evidence" value="ECO:0007669"/>
    <property type="project" value="InterPro"/>
</dbReference>
<protein>
    <recommendedName>
        <fullName evidence="6">FAD-binding PCMH-type domain-containing protein</fullName>
    </recommendedName>
</protein>
<dbReference type="GO" id="GO:0016491">
    <property type="term" value="F:oxidoreductase activity"/>
    <property type="evidence" value="ECO:0007669"/>
    <property type="project" value="UniProtKB-KW"/>
</dbReference>
<keyword evidence="4" id="KW-0274">FAD</keyword>
<keyword evidence="5" id="KW-0560">Oxidoreductase</keyword>
<dbReference type="PROSITE" id="PS51387">
    <property type="entry name" value="FAD_PCMH"/>
    <property type="match status" value="1"/>
</dbReference>
<dbReference type="Pfam" id="PF08031">
    <property type="entry name" value="BBE"/>
    <property type="match status" value="1"/>
</dbReference>
<organism evidence="7 8">
    <name type="scientific">Rhizoctonia solani</name>
    <dbReference type="NCBI Taxonomy" id="456999"/>
    <lineage>
        <taxon>Eukaryota</taxon>
        <taxon>Fungi</taxon>
        <taxon>Dikarya</taxon>
        <taxon>Basidiomycota</taxon>
        <taxon>Agaricomycotina</taxon>
        <taxon>Agaricomycetes</taxon>
        <taxon>Cantharellales</taxon>
        <taxon>Ceratobasidiaceae</taxon>
        <taxon>Rhizoctonia</taxon>
    </lineage>
</organism>
<dbReference type="AlphaFoldDB" id="A0A8H3HHS7"/>
<proteinExistence type="inferred from homology"/>
<evidence type="ECO:0000313" key="7">
    <source>
        <dbReference type="EMBL" id="CAE6532888.1"/>
    </source>
</evidence>
<evidence type="ECO:0000256" key="1">
    <source>
        <dbReference type="ARBA" id="ARBA00001974"/>
    </source>
</evidence>
<dbReference type="Gene3D" id="3.30.43.10">
    <property type="entry name" value="Uridine Diphospho-n-acetylenolpyruvylglucosamine Reductase, domain 2"/>
    <property type="match status" value="1"/>
</dbReference>
<gene>
    <name evidence="7" type="ORF">RDB_LOCUS177965</name>
</gene>
<dbReference type="EMBL" id="CAJMWY010004474">
    <property type="protein sequence ID" value="CAE6532888.1"/>
    <property type="molecule type" value="Genomic_DNA"/>
</dbReference>
<dbReference type="Gene3D" id="3.40.462.20">
    <property type="match status" value="1"/>
</dbReference>
<dbReference type="PANTHER" id="PTHR42973:SF39">
    <property type="entry name" value="FAD-BINDING PCMH-TYPE DOMAIN-CONTAINING PROTEIN"/>
    <property type="match status" value="1"/>
</dbReference>
<evidence type="ECO:0000313" key="8">
    <source>
        <dbReference type="Proteomes" id="UP000663861"/>
    </source>
</evidence>
<comment type="cofactor">
    <cofactor evidence="1">
        <name>FAD</name>
        <dbReference type="ChEBI" id="CHEBI:57692"/>
    </cofactor>
</comment>
<dbReference type="Pfam" id="PF01565">
    <property type="entry name" value="FAD_binding_4"/>
    <property type="match status" value="1"/>
</dbReference>
<evidence type="ECO:0000256" key="5">
    <source>
        <dbReference type="ARBA" id="ARBA00023002"/>
    </source>
</evidence>
<sequence>MPTINPAALATLRDSLSPSASVTLPGEPGYSIKRWARNAEKPAGLVAYPVTNEDVVQMLAFAQGKSPYSSQERLHLAVKGGGHTASGASSSDGGMVIDLEPNMRHVRVDPEEKLAYVQGGCLWGDVDQATFPHGLASVSGVVSHTGVGILILGGGFGWLCGEHGLVIDNLIQATVITSAGEIITANQSENPDLFWALRGGGGNFGVVTEFVLKLHDQRPDLYSSVLLFPRSAIDTLVPELNAWVAERSPREMLHIVFALGPNNTPVVILQFVYNGDSEEGTRKFERFVKLGPVVNKSETLPYLKLNTLHNPESEHGDFRLLQGNYIPIVPTGLPTQFVLSCFDQWLKFVTENPLASRSAVTIEMYHPAKWTSVPSDATAYVHRNPTYNIQYLPHWTDPAFNEQAAKALVILDQGFHKARDEFIGSGATGDGGYTNYMDHTSRTADSAWLQRRFGGNYHRLVEVKRKYDPIGLFGRWFIQPKD</sequence>